<dbReference type="EMBL" id="KF835987">
    <property type="protein sequence ID" value="AHY25086.1"/>
    <property type="molecule type" value="Genomic_DNA"/>
</dbReference>
<gene>
    <name evidence="1" type="ORF">PM2_124</name>
</gene>
<evidence type="ECO:0000313" key="1">
    <source>
        <dbReference type="EMBL" id="AHY25086.1"/>
    </source>
</evidence>
<name>A0A0A0Q0F1_9CAUD</name>
<keyword evidence="1" id="KW-0436">Ligase</keyword>
<dbReference type="OrthoDB" id="15033at10239"/>
<dbReference type="KEGG" id="vg:26638017"/>
<protein>
    <submittedName>
        <fullName evidence="1">Valyl-tRNA synthetase modifier</fullName>
    </submittedName>
</protein>
<proteinExistence type="predicted"/>
<sequence>MLKYTLLAIGLVVSSGVFAAPTDKTTDIMDYAKRTAKDYCAPTNVDCINEFSNQVIIAYKDGQMDAKSRYRENSLSSRYEKRLLVTECIPSDDQFKEACTSMVDRLVDAYNRGLNAK</sequence>
<accession>A0A0A0Q0F1</accession>
<dbReference type="RefSeq" id="YP_009211545.1">
    <property type="nucleotide sequence ID" value="NC_028940.1"/>
</dbReference>
<keyword evidence="2" id="KW-1185">Reference proteome</keyword>
<keyword evidence="1" id="KW-0030">Aminoacyl-tRNA synthetase</keyword>
<dbReference type="Proteomes" id="UP000030739">
    <property type="component" value="Segment"/>
</dbReference>
<reference evidence="1 2" key="1">
    <citation type="journal article" date="2015" name="Plant Pathol. J.">
        <title>Isolation and Genomic Characterization of the T4-Like Bacteriophage PM2 Infecting Pectobacterium carotovorum subsp. carotovorum.</title>
        <authorList>
            <person name="Lim J.A."/>
            <person name="Lee D.H."/>
            <person name="Heu S."/>
        </authorList>
    </citation>
    <scope>NUCLEOTIDE SEQUENCE [LARGE SCALE GENOMIC DNA]</scope>
</reference>
<dbReference type="GO" id="GO:0004812">
    <property type="term" value="F:aminoacyl-tRNA ligase activity"/>
    <property type="evidence" value="ECO:0007669"/>
    <property type="project" value="UniProtKB-KW"/>
</dbReference>
<dbReference type="GeneID" id="26638017"/>
<organism evidence="1 2">
    <name type="scientific">Pectobacterium bacteriophage PM2</name>
    <dbReference type="NCBI Taxonomy" id="1429794"/>
    <lineage>
        <taxon>Viruses</taxon>
        <taxon>Duplodnaviria</taxon>
        <taxon>Heunggongvirae</taxon>
        <taxon>Uroviricota</taxon>
        <taxon>Caudoviricetes</taxon>
        <taxon>Pantevenvirales</taxon>
        <taxon>Straboviridae</taxon>
        <taxon>Tevenvirinae</taxon>
        <taxon>Mosugukvirus</taxon>
        <taxon>Mosugukvirus pm2</taxon>
    </lineage>
</organism>
<evidence type="ECO:0000313" key="2">
    <source>
        <dbReference type="Proteomes" id="UP000030739"/>
    </source>
</evidence>